<dbReference type="EMBL" id="CANL01000005">
    <property type="protein sequence ID" value="CCM62766.1"/>
    <property type="molecule type" value="Genomic_DNA"/>
</dbReference>
<keyword evidence="3 7" id="KW-0812">Transmembrane</keyword>
<name>R4Z0H6_9ACTN</name>
<feature type="transmembrane region" description="Helical" evidence="7">
    <location>
        <begin position="134"/>
        <end position="154"/>
    </location>
</feature>
<feature type="transmembrane region" description="Helical" evidence="7">
    <location>
        <begin position="166"/>
        <end position="187"/>
    </location>
</feature>
<gene>
    <name evidence="8" type="ORF">BN381_130324</name>
</gene>
<evidence type="ECO:0000256" key="6">
    <source>
        <dbReference type="SAM" id="MobiDB-lite"/>
    </source>
</evidence>
<keyword evidence="9" id="KW-1185">Reference proteome</keyword>
<keyword evidence="2" id="KW-1003">Cell membrane</keyword>
<dbReference type="OrthoDB" id="4370367at2"/>
<organism evidence="8 9">
    <name type="scientific">Candidatus Neomicrothrix parvicella RN1</name>
    <dbReference type="NCBI Taxonomy" id="1229780"/>
    <lineage>
        <taxon>Bacteria</taxon>
        <taxon>Bacillati</taxon>
        <taxon>Actinomycetota</taxon>
        <taxon>Acidimicrobiia</taxon>
        <taxon>Acidimicrobiales</taxon>
        <taxon>Microthrixaceae</taxon>
        <taxon>Candidatus Neomicrothrix</taxon>
    </lineage>
</organism>
<dbReference type="Proteomes" id="UP000018291">
    <property type="component" value="Unassembled WGS sequence"/>
</dbReference>
<evidence type="ECO:0000256" key="3">
    <source>
        <dbReference type="ARBA" id="ARBA00022692"/>
    </source>
</evidence>
<evidence type="ECO:0000313" key="9">
    <source>
        <dbReference type="Proteomes" id="UP000018291"/>
    </source>
</evidence>
<feature type="transmembrane region" description="Helical" evidence="7">
    <location>
        <begin position="403"/>
        <end position="423"/>
    </location>
</feature>
<dbReference type="AlphaFoldDB" id="R4Z0H6"/>
<dbReference type="eggNOG" id="COG2244">
    <property type="taxonomic scope" value="Bacteria"/>
</dbReference>
<sequence length="544" mass="55488">MRAAVVSMAEPRRTSGPGATEATPRQVAVASGAQLGAKGAHLLLNVASTLIVVRYLPEAAFGEYVVVLSTVMLAGLVGEFGLPTLAVREIVRRPEHRDEILGTVVGLRLAFTVMAIGLIQLLLLVIGASGTAHLAALIASVSLVFDAFFTLIVVTHAEMRQHIEAFLRLGMETVEVVVLVGLVLVGASLPMLFVAPVVGAAAGALGACAVAHRTFGVAPRLSRLHARPLLREAAVIGPTVIIGVAYLKADGLILAARRPSVDVAHYGAAAQPIEYLFLSSAVVVGVVFPLLAQAHGSGDERRFQATYRAGTELLFTGCLLVPLTVALCGTAMLDVAYAGKYNDAAVPFLVLSVAFVLMVSNAWRSFVLLAAGQQVATLRYDLVACVVALVAGLSLVGPFGATGAAIATLCVAFVVAAMSLVAVRRRVAVSLRPAPLAIAAGAAVGAGALGAVTSKLGAGPFAQATVAIAGYVLLIGLFARPSIAELVGESDHGSAEELEFADGVGPSPEEIELRAPSPAAFAGPTDPAGAAVKRPIGAGSGGPR</sequence>
<evidence type="ECO:0000256" key="7">
    <source>
        <dbReference type="SAM" id="Phobius"/>
    </source>
</evidence>
<feature type="transmembrane region" description="Helical" evidence="7">
    <location>
        <begin position="378"/>
        <end position="397"/>
    </location>
</feature>
<reference evidence="8 9" key="1">
    <citation type="journal article" date="2013" name="ISME J.">
        <title>Metabolic model for the filamentous 'Candidatus Microthrix parvicella' based on genomic and metagenomic analyses.</title>
        <authorList>
            <person name="Jon McIlroy S."/>
            <person name="Kristiansen R."/>
            <person name="Albertsen M."/>
            <person name="Michael Karst S."/>
            <person name="Rossetti S."/>
            <person name="Lund Nielsen J."/>
            <person name="Tandoi V."/>
            <person name="James Seviour R."/>
            <person name="Nielsen P.H."/>
        </authorList>
    </citation>
    <scope>NUCLEOTIDE SEQUENCE [LARGE SCALE GENOMIC DNA]</scope>
    <source>
        <strain evidence="8 9">RN1</strain>
    </source>
</reference>
<feature type="transmembrane region" description="Helical" evidence="7">
    <location>
        <begin position="233"/>
        <end position="255"/>
    </location>
</feature>
<dbReference type="RefSeq" id="WP_012224450.1">
    <property type="nucleotide sequence ID" value="NZ_HG422565.1"/>
</dbReference>
<feature type="region of interest" description="Disordered" evidence="6">
    <location>
        <begin position="1"/>
        <end position="23"/>
    </location>
</feature>
<comment type="subcellular location">
    <subcellularLocation>
        <location evidence="1">Cell membrane</location>
        <topology evidence="1">Multi-pass membrane protein</topology>
    </subcellularLocation>
</comment>
<keyword evidence="4 7" id="KW-1133">Transmembrane helix</keyword>
<feature type="transmembrane region" description="Helical" evidence="7">
    <location>
        <begin position="107"/>
        <end position="128"/>
    </location>
</feature>
<dbReference type="InterPro" id="IPR050833">
    <property type="entry name" value="Poly_Biosynth_Transport"/>
</dbReference>
<feature type="transmembrane region" description="Helical" evidence="7">
    <location>
        <begin position="275"/>
        <end position="292"/>
    </location>
</feature>
<evidence type="ECO:0000256" key="2">
    <source>
        <dbReference type="ARBA" id="ARBA00022475"/>
    </source>
</evidence>
<accession>R4Z0H6</accession>
<dbReference type="Pfam" id="PF01943">
    <property type="entry name" value="Polysacc_synt"/>
    <property type="match status" value="1"/>
</dbReference>
<keyword evidence="5 7" id="KW-0472">Membrane</keyword>
<dbReference type="PANTHER" id="PTHR30250">
    <property type="entry name" value="PST FAMILY PREDICTED COLANIC ACID TRANSPORTER"/>
    <property type="match status" value="1"/>
</dbReference>
<feature type="region of interest" description="Disordered" evidence="6">
    <location>
        <begin position="517"/>
        <end position="544"/>
    </location>
</feature>
<feature type="transmembrane region" description="Helical" evidence="7">
    <location>
        <begin position="193"/>
        <end position="212"/>
    </location>
</feature>
<proteinExistence type="predicted"/>
<feature type="transmembrane region" description="Helical" evidence="7">
    <location>
        <begin position="313"/>
        <end position="333"/>
    </location>
</feature>
<evidence type="ECO:0000313" key="8">
    <source>
        <dbReference type="EMBL" id="CCM62766.1"/>
    </source>
</evidence>
<feature type="transmembrane region" description="Helical" evidence="7">
    <location>
        <begin position="460"/>
        <end position="479"/>
    </location>
</feature>
<evidence type="ECO:0000256" key="5">
    <source>
        <dbReference type="ARBA" id="ARBA00023136"/>
    </source>
</evidence>
<dbReference type="InterPro" id="IPR002797">
    <property type="entry name" value="Polysacc_synth"/>
</dbReference>
<dbReference type="HOGENOM" id="CLU_500308_0_0_11"/>
<feature type="transmembrane region" description="Helical" evidence="7">
    <location>
        <begin position="435"/>
        <end position="454"/>
    </location>
</feature>
<evidence type="ECO:0000256" key="1">
    <source>
        <dbReference type="ARBA" id="ARBA00004651"/>
    </source>
</evidence>
<evidence type="ECO:0000256" key="4">
    <source>
        <dbReference type="ARBA" id="ARBA00022989"/>
    </source>
</evidence>
<dbReference type="PANTHER" id="PTHR30250:SF11">
    <property type="entry name" value="O-ANTIGEN TRANSPORTER-RELATED"/>
    <property type="match status" value="1"/>
</dbReference>
<dbReference type="STRING" id="1229780.BN381_130324"/>
<feature type="transmembrane region" description="Helical" evidence="7">
    <location>
        <begin position="64"/>
        <end position="86"/>
    </location>
</feature>
<comment type="caution">
    <text evidence="8">The sequence shown here is derived from an EMBL/GenBank/DDBJ whole genome shotgun (WGS) entry which is preliminary data.</text>
</comment>
<protein>
    <submittedName>
        <fullName evidence="8">Putative polysaccharide biosynthesis protein</fullName>
    </submittedName>
</protein>
<dbReference type="GO" id="GO:0005886">
    <property type="term" value="C:plasma membrane"/>
    <property type="evidence" value="ECO:0007669"/>
    <property type="project" value="UniProtKB-SubCell"/>
</dbReference>
<feature type="transmembrane region" description="Helical" evidence="7">
    <location>
        <begin position="345"/>
        <end position="366"/>
    </location>
</feature>